<evidence type="ECO:0000313" key="7">
    <source>
        <dbReference type="Proteomes" id="UP000184330"/>
    </source>
</evidence>
<keyword evidence="3" id="KW-0862">Zinc</keyword>
<evidence type="ECO:0000313" key="6">
    <source>
        <dbReference type="EMBL" id="CZR51776.1"/>
    </source>
</evidence>
<sequence length="211" mass="23385">MSLFPDFSNEDLFPTFAECPLKEALPGYTTASTQYLLGTIGENMTLAQNPTFICKDRSGASFALTLKLPRHMQKEGVRGGGLDFKQYKKGWTVVVRCPARSGVKDGKQGFVESEVEESLVIPASLEKLAGMHNREWLSAAKGEVACQGCDEVKDRDELSRCKGCGAVWYCNKECQAKGWSEKDHKSECKAFKALKSPFLDPCRTQLEIKTV</sequence>
<evidence type="ECO:0000256" key="4">
    <source>
        <dbReference type="PROSITE-ProRule" id="PRU00134"/>
    </source>
</evidence>
<dbReference type="AlphaFoldDB" id="A0A1L7WG78"/>
<dbReference type="PROSITE" id="PS01360">
    <property type="entry name" value="ZF_MYND_1"/>
    <property type="match status" value="1"/>
</dbReference>
<dbReference type="OrthoDB" id="5945798at2759"/>
<protein>
    <recommendedName>
        <fullName evidence="5">MYND-type domain-containing protein</fullName>
    </recommendedName>
</protein>
<accession>A0A1L7WG78</accession>
<keyword evidence="7" id="KW-1185">Reference proteome</keyword>
<gene>
    <name evidence="6" type="ORF">PAC_01653</name>
</gene>
<keyword evidence="1" id="KW-0479">Metal-binding</keyword>
<evidence type="ECO:0000256" key="1">
    <source>
        <dbReference type="ARBA" id="ARBA00022723"/>
    </source>
</evidence>
<dbReference type="Gene3D" id="6.10.140.2220">
    <property type="match status" value="1"/>
</dbReference>
<evidence type="ECO:0000256" key="3">
    <source>
        <dbReference type="ARBA" id="ARBA00022833"/>
    </source>
</evidence>
<name>A0A1L7WG78_9HELO</name>
<proteinExistence type="predicted"/>
<dbReference type="Proteomes" id="UP000184330">
    <property type="component" value="Unassembled WGS sequence"/>
</dbReference>
<evidence type="ECO:0000256" key="2">
    <source>
        <dbReference type="ARBA" id="ARBA00022771"/>
    </source>
</evidence>
<dbReference type="SUPFAM" id="SSF144232">
    <property type="entry name" value="HIT/MYND zinc finger-like"/>
    <property type="match status" value="1"/>
</dbReference>
<dbReference type="STRING" id="576137.A0A1L7WG78"/>
<reference evidence="6 7" key="1">
    <citation type="submission" date="2016-03" db="EMBL/GenBank/DDBJ databases">
        <authorList>
            <person name="Ploux O."/>
        </authorList>
    </citation>
    <scope>NUCLEOTIDE SEQUENCE [LARGE SCALE GENOMIC DNA]</scope>
    <source>
        <strain evidence="6 7">UAMH 11012</strain>
    </source>
</reference>
<dbReference type="EMBL" id="FJOG01000002">
    <property type="protein sequence ID" value="CZR51776.1"/>
    <property type="molecule type" value="Genomic_DNA"/>
</dbReference>
<dbReference type="PROSITE" id="PS50865">
    <property type="entry name" value="ZF_MYND_2"/>
    <property type="match status" value="1"/>
</dbReference>
<dbReference type="GO" id="GO:0008270">
    <property type="term" value="F:zinc ion binding"/>
    <property type="evidence" value="ECO:0007669"/>
    <property type="project" value="UniProtKB-KW"/>
</dbReference>
<keyword evidence="2 4" id="KW-0863">Zinc-finger</keyword>
<dbReference type="InterPro" id="IPR002893">
    <property type="entry name" value="Znf_MYND"/>
</dbReference>
<feature type="domain" description="MYND-type" evidence="5">
    <location>
        <begin position="146"/>
        <end position="188"/>
    </location>
</feature>
<evidence type="ECO:0000259" key="5">
    <source>
        <dbReference type="PROSITE" id="PS50865"/>
    </source>
</evidence>
<organism evidence="6 7">
    <name type="scientific">Phialocephala subalpina</name>
    <dbReference type="NCBI Taxonomy" id="576137"/>
    <lineage>
        <taxon>Eukaryota</taxon>
        <taxon>Fungi</taxon>
        <taxon>Dikarya</taxon>
        <taxon>Ascomycota</taxon>
        <taxon>Pezizomycotina</taxon>
        <taxon>Leotiomycetes</taxon>
        <taxon>Helotiales</taxon>
        <taxon>Mollisiaceae</taxon>
        <taxon>Phialocephala</taxon>
        <taxon>Phialocephala fortinii species complex</taxon>
    </lineage>
</organism>
<dbReference type="Pfam" id="PF01753">
    <property type="entry name" value="zf-MYND"/>
    <property type="match status" value="1"/>
</dbReference>